<dbReference type="Proteomes" id="UP000199648">
    <property type="component" value="Unassembled WGS sequence"/>
</dbReference>
<name>A0A1G5QTW3_9GAMM</name>
<dbReference type="AlphaFoldDB" id="A0A1G5QTW3"/>
<dbReference type="EMBL" id="FMWD01000009">
    <property type="protein sequence ID" value="SCZ65324.1"/>
    <property type="molecule type" value="Genomic_DNA"/>
</dbReference>
<evidence type="ECO:0000313" key="1">
    <source>
        <dbReference type="EMBL" id="SCZ65324.1"/>
    </source>
</evidence>
<keyword evidence="2" id="KW-1185">Reference proteome</keyword>
<protein>
    <recommendedName>
        <fullName evidence="3">Abi-like protein</fullName>
    </recommendedName>
</protein>
<reference evidence="1 2" key="1">
    <citation type="submission" date="2016-10" db="EMBL/GenBank/DDBJ databases">
        <authorList>
            <person name="de Groot N.N."/>
        </authorList>
    </citation>
    <scope>NUCLEOTIDE SEQUENCE [LARGE SCALE GENOMIC DNA]</scope>
    <source>
        <strain evidence="1 2">HLD2</strain>
    </source>
</reference>
<proteinExistence type="predicted"/>
<evidence type="ECO:0008006" key="3">
    <source>
        <dbReference type="Google" id="ProtNLM"/>
    </source>
</evidence>
<gene>
    <name evidence="1" type="ORF">SAMN03097708_02833</name>
</gene>
<accession>A0A1G5QTW3</accession>
<evidence type="ECO:0000313" key="2">
    <source>
        <dbReference type="Proteomes" id="UP000199648"/>
    </source>
</evidence>
<dbReference type="STRING" id="415747.SAMN03097708_02833"/>
<sequence>MNQSKPWKSFADQLALLKERGLQVDNEPAALDYLARIGYYRLSGYWYSFLNS</sequence>
<organism evidence="1 2">
    <name type="scientific">Thiohalomonas denitrificans</name>
    <dbReference type="NCBI Taxonomy" id="415747"/>
    <lineage>
        <taxon>Bacteria</taxon>
        <taxon>Pseudomonadati</taxon>
        <taxon>Pseudomonadota</taxon>
        <taxon>Gammaproteobacteria</taxon>
        <taxon>Thiohalomonadales</taxon>
        <taxon>Thiohalomonadaceae</taxon>
        <taxon>Thiohalomonas</taxon>
    </lineage>
</organism>